<evidence type="ECO:0000313" key="2">
    <source>
        <dbReference type="EMBL" id="RNJ54669.1"/>
    </source>
</evidence>
<dbReference type="PRINTS" id="PR01415">
    <property type="entry name" value="ANKYRIN"/>
</dbReference>
<dbReference type="SUPFAM" id="SSF48403">
    <property type="entry name" value="Ankyrin repeat"/>
    <property type="match status" value="2"/>
</dbReference>
<reference evidence="2 3" key="1">
    <citation type="submission" date="2018-10" db="EMBL/GenBank/DDBJ databases">
        <title>Genome sequence of Verticillium nonalfalfae VnAa140.</title>
        <authorList>
            <person name="Stajich J.E."/>
            <person name="Kasson M.T."/>
        </authorList>
    </citation>
    <scope>NUCLEOTIDE SEQUENCE [LARGE SCALE GENOMIC DNA]</scope>
    <source>
        <strain evidence="2 3">VnAa140</strain>
    </source>
</reference>
<organism evidence="2 3">
    <name type="scientific">Verticillium nonalfalfae</name>
    <dbReference type="NCBI Taxonomy" id="1051616"/>
    <lineage>
        <taxon>Eukaryota</taxon>
        <taxon>Fungi</taxon>
        <taxon>Dikarya</taxon>
        <taxon>Ascomycota</taxon>
        <taxon>Pezizomycotina</taxon>
        <taxon>Sordariomycetes</taxon>
        <taxon>Hypocreomycetidae</taxon>
        <taxon>Glomerellales</taxon>
        <taxon>Plectosphaerellaceae</taxon>
        <taxon>Verticillium</taxon>
    </lineage>
</organism>
<feature type="repeat" description="ANK" evidence="1">
    <location>
        <begin position="233"/>
        <end position="265"/>
    </location>
</feature>
<dbReference type="RefSeq" id="XP_028492827.1">
    <property type="nucleotide sequence ID" value="XM_028643631.1"/>
</dbReference>
<gene>
    <name evidence="2" type="ORF">D7B24_009561</name>
</gene>
<feature type="repeat" description="ANK" evidence="1">
    <location>
        <begin position="299"/>
        <end position="331"/>
    </location>
</feature>
<dbReference type="SMART" id="SM00248">
    <property type="entry name" value="ANK"/>
    <property type="match status" value="12"/>
</dbReference>
<evidence type="ECO:0000256" key="1">
    <source>
        <dbReference type="PROSITE-ProRule" id="PRU00023"/>
    </source>
</evidence>
<dbReference type="PROSITE" id="PS50297">
    <property type="entry name" value="ANK_REP_REGION"/>
    <property type="match status" value="7"/>
</dbReference>
<feature type="repeat" description="ANK" evidence="1">
    <location>
        <begin position="145"/>
        <end position="177"/>
    </location>
</feature>
<accession>A0A3M9Y2B9</accession>
<dbReference type="Proteomes" id="UP000267145">
    <property type="component" value="Unassembled WGS sequence"/>
</dbReference>
<dbReference type="InterPro" id="IPR002110">
    <property type="entry name" value="Ankyrin_rpt"/>
</dbReference>
<dbReference type="EMBL" id="RBVV01000097">
    <property type="protein sequence ID" value="RNJ54669.1"/>
    <property type="molecule type" value="Genomic_DNA"/>
</dbReference>
<evidence type="ECO:0000313" key="3">
    <source>
        <dbReference type="Proteomes" id="UP000267145"/>
    </source>
</evidence>
<dbReference type="Pfam" id="PF12796">
    <property type="entry name" value="Ank_2"/>
    <property type="match status" value="4"/>
</dbReference>
<comment type="caution">
    <text evidence="2">The sequence shown here is derived from an EMBL/GenBank/DDBJ whole genome shotgun (WGS) entry which is preliminary data.</text>
</comment>
<dbReference type="STRING" id="1051616.A0A3M9Y2B9"/>
<feature type="repeat" description="ANK" evidence="1">
    <location>
        <begin position="266"/>
        <end position="298"/>
    </location>
</feature>
<dbReference type="InterPro" id="IPR036770">
    <property type="entry name" value="Ankyrin_rpt-contain_sf"/>
</dbReference>
<dbReference type="Pfam" id="PF00023">
    <property type="entry name" value="Ank"/>
    <property type="match status" value="1"/>
</dbReference>
<feature type="repeat" description="ANK" evidence="1">
    <location>
        <begin position="41"/>
        <end position="73"/>
    </location>
</feature>
<dbReference type="PROSITE" id="PS50088">
    <property type="entry name" value="ANK_REPEAT"/>
    <property type="match status" value="8"/>
</dbReference>
<keyword evidence="1" id="KW-0040">ANK repeat</keyword>
<name>A0A3M9Y2B9_9PEZI</name>
<dbReference type="InterPro" id="IPR051616">
    <property type="entry name" value="Cul2-RING_E3_ligase_SR"/>
</dbReference>
<feature type="repeat" description="ANK" evidence="1">
    <location>
        <begin position="332"/>
        <end position="364"/>
    </location>
</feature>
<keyword evidence="3" id="KW-1185">Reference proteome</keyword>
<dbReference type="AlphaFoldDB" id="A0A3M9Y2B9"/>
<feature type="repeat" description="ANK" evidence="1">
    <location>
        <begin position="75"/>
        <end position="110"/>
    </location>
</feature>
<dbReference type="PANTHER" id="PTHR46224">
    <property type="entry name" value="ANKYRIN REPEAT FAMILY PROTEIN"/>
    <property type="match status" value="1"/>
</dbReference>
<protein>
    <submittedName>
        <fullName evidence="2">Uncharacterized protein</fullName>
    </submittedName>
</protein>
<sequence>MEAELCPWEDTIIIAAASGNTDELQRELEKGTNVNVSDHEYQRTPLYWAVLRSHDAAVQLLLSHGANSNTPEPASGKTPLLVAVAGTKGGHESVVRRLLGAGADTDTPDMSGDTPLIVAARNGKITMLKLLLEGGADPNICDWRRGQTALSLAAEAGHNGMVDLLCLHGATASLADDQGMTPMAHALENDHEGVARKLADHEALHDPRDAAQILSDTLASVRAKIVDPYGDLKDEAALPLAAADGCEGVVKRTLEHGVNVDVTDEDGRTPLSHAAGNNNIEIATLLMDKGADVNPRDNMQWTPLMAAAERGHEQAISLLLERGADVNARDDNGMTPLLLIAADGNTKALTLLLDAGGDPSARDQVDSLTIMGRAAEADNVAMVEILLARNISPRDDDKTILCALHNRSKFDRVGTDGYNFIKTLLDHGADAYLDAWVDDRPLVVAAEHGNEDIVALLLKAECKSAALRQEHIRNAICVAAEEGEEACLKLLMNEYVPGGKEVETPWEWAKSYHFGRSYELLRPYFDPSKGNREKPGGNDDSE</sequence>
<dbReference type="GeneID" id="39613250"/>
<feature type="repeat" description="ANK" evidence="1">
    <location>
        <begin position="111"/>
        <end position="143"/>
    </location>
</feature>
<proteinExistence type="predicted"/>
<dbReference type="Gene3D" id="1.25.40.20">
    <property type="entry name" value="Ankyrin repeat-containing domain"/>
    <property type="match status" value="5"/>
</dbReference>
<dbReference type="PANTHER" id="PTHR46224:SF6">
    <property type="entry name" value="ANKYRIN REPEAT FAMILY PROTEIN"/>
    <property type="match status" value="1"/>
</dbReference>